<proteinExistence type="inferred from homology"/>
<dbReference type="STRING" id="4533.J3M0N3"/>
<dbReference type="Proteomes" id="UP000006038">
    <property type="component" value="Chromosome 4"/>
</dbReference>
<sequence>MRGAARFVVENATRQIKPVNGLPRLMTITQKHGRENNSDDSVLAKDENTEPLVAFSRPPPLPPVLGPLIMLSLFDMSSEGWRCGLAFLGPESCTVVFGKETRNSETEGPEDGSTREFYFVKYCIMPMIAATLRRASRATVSQNIMEICVGPCISSDASLRWFSSCTKHTNTSILNHIKVMDRYSPVNGVSMISRMPSSAHMDTSWSTTSKPRFNALAGFLGASSICRAYSSDTGIKAEVPHNTVSNVSSAETVELGTPGGGSSWFDILENARTSTLEATTDAGKKVKDLTDAITPHVQQLFDANPNLEKVVVPLGGTILGTVMAWFVMPVMLRRIHKYASQNPISVLLGNSTKNDVSYETSLWSALEDPAKYLITFMAFSEMAGFTSPSISAYLPQAWRGAIVLSFVWFLHRWKTNFITKSAASSIDQARLSAFDKVSSLGLIALGIMALAEACGVAPQSILTVGGVGGVATAFAARDVLGNMLSGFSLQFSSPFKAGEYIKAGSIEGRVVKIGLTSTELINPEQLPVTVPNSLFSSQVIVNKSRAERRASVTKIPIRIEDVEKVPAISEEIKVMLRSNPKVVSDSETQAPYCYLSRLESSYGELTIGCNLKKMKKDEWLSTTQDILLEAAKIIKLHGVELGSTTQCC</sequence>
<dbReference type="Gramene" id="OB04G29580.1">
    <property type="protein sequence ID" value="OB04G29580.1"/>
    <property type="gene ID" value="OB04G29580"/>
</dbReference>
<dbReference type="InterPro" id="IPR010920">
    <property type="entry name" value="LSM_dom_sf"/>
</dbReference>
<reference evidence="7" key="2">
    <citation type="submission" date="2013-04" db="UniProtKB">
        <authorList>
            <consortium name="EnsemblPlants"/>
        </authorList>
    </citation>
    <scope>IDENTIFICATION</scope>
</reference>
<dbReference type="PANTHER" id="PTHR30566">
    <property type="entry name" value="YNAI-RELATED MECHANOSENSITIVE ION CHANNEL"/>
    <property type="match status" value="1"/>
</dbReference>
<dbReference type="AlphaFoldDB" id="J3M0N3"/>
<dbReference type="HOGENOM" id="CLU_024228_0_0_1"/>
<evidence type="ECO:0000256" key="1">
    <source>
        <dbReference type="ARBA" id="ARBA00004141"/>
    </source>
</evidence>
<evidence type="ECO:0000259" key="6">
    <source>
        <dbReference type="Pfam" id="PF00924"/>
    </source>
</evidence>
<dbReference type="InterPro" id="IPR006685">
    <property type="entry name" value="MscS_channel_2nd"/>
</dbReference>
<dbReference type="PANTHER" id="PTHR30566:SF5">
    <property type="entry name" value="MECHANOSENSITIVE ION CHANNEL PROTEIN 1, MITOCHONDRIAL-RELATED"/>
    <property type="match status" value="1"/>
</dbReference>
<dbReference type="InterPro" id="IPR011014">
    <property type="entry name" value="MscS_channel_TM-2"/>
</dbReference>
<dbReference type="eggNOG" id="ENOG502QRDM">
    <property type="taxonomic scope" value="Eukaryota"/>
</dbReference>
<keyword evidence="3" id="KW-0812">Transmembrane</keyword>
<evidence type="ECO:0000256" key="3">
    <source>
        <dbReference type="ARBA" id="ARBA00022692"/>
    </source>
</evidence>
<keyword evidence="8" id="KW-1185">Reference proteome</keyword>
<dbReference type="SUPFAM" id="SSF82861">
    <property type="entry name" value="Mechanosensitive channel protein MscS (YggB), transmembrane region"/>
    <property type="match status" value="1"/>
</dbReference>
<keyword evidence="5" id="KW-0472">Membrane</keyword>
<dbReference type="GO" id="GO:0055085">
    <property type="term" value="P:transmembrane transport"/>
    <property type="evidence" value="ECO:0007669"/>
    <property type="project" value="InterPro"/>
</dbReference>
<reference evidence="7" key="1">
    <citation type="journal article" date="2013" name="Nat. Commun.">
        <title>Whole-genome sequencing of Oryza brachyantha reveals mechanisms underlying Oryza genome evolution.</title>
        <authorList>
            <person name="Chen J."/>
            <person name="Huang Q."/>
            <person name="Gao D."/>
            <person name="Wang J."/>
            <person name="Lang Y."/>
            <person name="Liu T."/>
            <person name="Li B."/>
            <person name="Bai Z."/>
            <person name="Luis Goicoechea J."/>
            <person name="Liang C."/>
            <person name="Chen C."/>
            <person name="Zhang W."/>
            <person name="Sun S."/>
            <person name="Liao Y."/>
            <person name="Zhang X."/>
            <person name="Yang L."/>
            <person name="Song C."/>
            <person name="Wang M."/>
            <person name="Shi J."/>
            <person name="Liu G."/>
            <person name="Liu J."/>
            <person name="Zhou H."/>
            <person name="Zhou W."/>
            <person name="Yu Q."/>
            <person name="An N."/>
            <person name="Chen Y."/>
            <person name="Cai Q."/>
            <person name="Wang B."/>
            <person name="Liu B."/>
            <person name="Min J."/>
            <person name="Huang Y."/>
            <person name="Wu H."/>
            <person name="Li Z."/>
            <person name="Zhang Y."/>
            <person name="Yin Y."/>
            <person name="Song W."/>
            <person name="Jiang J."/>
            <person name="Jackson S.A."/>
            <person name="Wing R.A."/>
            <person name="Wang J."/>
            <person name="Chen M."/>
        </authorList>
    </citation>
    <scope>NUCLEOTIDE SEQUENCE [LARGE SCALE GENOMIC DNA]</scope>
    <source>
        <strain evidence="7">cv. IRGC 101232</strain>
    </source>
</reference>
<evidence type="ECO:0000256" key="2">
    <source>
        <dbReference type="ARBA" id="ARBA00008017"/>
    </source>
</evidence>
<evidence type="ECO:0000256" key="5">
    <source>
        <dbReference type="ARBA" id="ARBA00023136"/>
    </source>
</evidence>
<evidence type="ECO:0000313" key="8">
    <source>
        <dbReference type="Proteomes" id="UP000006038"/>
    </source>
</evidence>
<dbReference type="Gene3D" id="1.10.287.1260">
    <property type="match status" value="1"/>
</dbReference>
<dbReference type="InterPro" id="IPR023408">
    <property type="entry name" value="MscS_beta-dom_sf"/>
</dbReference>
<feature type="domain" description="Mechanosensitive ion channel MscS" evidence="6">
    <location>
        <begin position="478"/>
        <end position="545"/>
    </location>
</feature>
<dbReference type="EnsemblPlants" id="OB04G29580.1">
    <property type="protein sequence ID" value="OB04G29580.1"/>
    <property type="gene ID" value="OB04G29580"/>
</dbReference>
<evidence type="ECO:0000313" key="7">
    <source>
        <dbReference type="EnsemblPlants" id="OB04G29580.1"/>
    </source>
</evidence>
<comment type="subcellular location">
    <subcellularLocation>
        <location evidence="1">Membrane</location>
        <topology evidence="1">Multi-pass membrane protein</topology>
    </subcellularLocation>
</comment>
<accession>J3M0N3</accession>
<dbReference type="SUPFAM" id="SSF50182">
    <property type="entry name" value="Sm-like ribonucleoproteins"/>
    <property type="match status" value="1"/>
</dbReference>
<dbReference type="Pfam" id="PF00924">
    <property type="entry name" value="MS_channel_2nd"/>
    <property type="match status" value="1"/>
</dbReference>
<dbReference type="Gene3D" id="2.30.30.60">
    <property type="match status" value="1"/>
</dbReference>
<name>J3M0N3_ORYBR</name>
<dbReference type="GO" id="GO:0016020">
    <property type="term" value="C:membrane"/>
    <property type="evidence" value="ECO:0007669"/>
    <property type="project" value="UniProtKB-SubCell"/>
</dbReference>
<protein>
    <recommendedName>
        <fullName evidence="6">Mechanosensitive ion channel MscS domain-containing protein</fullName>
    </recommendedName>
</protein>
<organism evidence="7">
    <name type="scientific">Oryza brachyantha</name>
    <name type="common">malo sina</name>
    <dbReference type="NCBI Taxonomy" id="4533"/>
    <lineage>
        <taxon>Eukaryota</taxon>
        <taxon>Viridiplantae</taxon>
        <taxon>Streptophyta</taxon>
        <taxon>Embryophyta</taxon>
        <taxon>Tracheophyta</taxon>
        <taxon>Spermatophyta</taxon>
        <taxon>Magnoliopsida</taxon>
        <taxon>Liliopsida</taxon>
        <taxon>Poales</taxon>
        <taxon>Poaceae</taxon>
        <taxon>BOP clade</taxon>
        <taxon>Oryzoideae</taxon>
        <taxon>Oryzeae</taxon>
        <taxon>Oryzinae</taxon>
        <taxon>Oryza</taxon>
    </lineage>
</organism>
<keyword evidence="4" id="KW-1133">Transmembrane helix</keyword>
<comment type="similarity">
    <text evidence="2">Belongs to the MscS (TC 1.A.23) family.</text>
</comment>
<evidence type="ECO:0000256" key="4">
    <source>
        <dbReference type="ARBA" id="ARBA00022989"/>
    </source>
</evidence>